<comment type="subcellular location">
    <subcellularLocation>
        <location evidence="1">Membrane</location>
        <topology evidence="1">Multi-pass membrane protein</topology>
    </subcellularLocation>
</comment>
<reference evidence="7 8" key="1">
    <citation type="journal article" date="2021" name="J. Hered.">
        <title>A chromosome-level genome assembly of the parasitoid wasp, Cotesia glomerata (Hymenoptera: Braconidae).</title>
        <authorList>
            <person name="Pinto B.J."/>
            <person name="Weis J.J."/>
            <person name="Gamble T."/>
            <person name="Ode P.J."/>
            <person name="Paul R."/>
            <person name="Zaspel J.M."/>
        </authorList>
    </citation>
    <scope>NUCLEOTIDE SEQUENCE [LARGE SCALE GENOMIC DNA]</scope>
    <source>
        <strain evidence="7">CgM1</strain>
    </source>
</reference>
<dbReference type="EMBL" id="JAHXZJ010001119">
    <property type="protein sequence ID" value="KAH0554542.1"/>
    <property type="molecule type" value="Genomic_DNA"/>
</dbReference>
<evidence type="ECO:0000256" key="1">
    <source>
        <dbReference type="ARBA" id="ARBA00004141"/>
    </source>
</evidence>
<evidence type="ECO:0000256" key="3">
    <source>
        <dbReference type="ARBA" id="ARBA00022692"/>
    </source>
</evidence>
<feature type="transmembrane region" description="Helical" evidence="6">
    <location>
        <begin position="253"/>
        <end position="280"/>
    </location>
</feature>
<dbReference type="PANTHER" id="PTHR31548:SF1">
    <property type="entry name" value="LD47387P"/>
    <property type="match status" value="1"/>
</dbReference>
<protein>
    <submittedName>
        <fullName evidence="7">Uncharacterized protein</fullName>
    </submittedName>
</protein>
<sequence>MESRILKQKTVEGSRKSIISHYGLYQNSYSCSNAPGSIYGYPTTTTTTTPTTSYLPAYPHFQSQFQLNEDYRPIYFYVAQPYTIPYTFAKRPKSNNNNNHTLSIGRSTRSRSRVKFSKKLSNAEFSQKVKQGEFSKSLNQVQFVDPTVKTSPKELPRKPVDPAMTSMFRRGTIFATFFLSLIGGGLVCAALVTQHWVEAKAWRTPNPQESAGKIHFGLLNGKKELNVAYGWRTYHITVAQMIKSDPNVMDWSLWMSTLITTSMALIAAGLSALIAVLNTATTPRIKLLSVPGVYIINSLTLILCITSVSTWLAQFYTKLQNNVLPKEDVDNMWTSEGSAELGYSFWMVVSAGVVHLISIALVGWGSGRVKEDRIEHIPALEEKTAAAIMLY</sequence>
<organism evidence="7 8">
    <name type="scientific">Cotesia glomerata</name>
    <name type="common">Lepidopteran parasitic wasp</name>
    <name type="synonym">Apanteles glomeratus</name>
    <dbReference type="NCBI Taxonomy" id="32391"/>
    <lineage>
        <taxon>Eukaryota</taxon>
        <taxon>Metazoa</taxon>
        <taxon>Ecdysozoa</taxon>
        <taxon>Arthropoda</taxon>
        <taxon>Hexapoda</taxon>
        <taxon>Insecta</taxon>
        <taxon>Pterygota</taxon>
        <taxon>Neoptera</taxon>
        <taxon>Endopterygota</taxon>
        <taxon>Hymenoptera</taxon>
        <taxon>Apocrita</taxon>
        <taxon>Ichneumonoidea</taxon>
        <taxon>Braconidae</taxon>
        <taxon>Microgastrinae</taxon>
        <taxon>Cotesia</taxon>
    </lineage>
</organism>
<dbReference type="InterPro" id="IPR026748">
    <property type="entry name" value="Clarin"/>
</dbReference>
<proteinExistence type="inferred from homology"/>
<dbReference type="AlphaFoldDB" id="A0AAV7IS11"/>
<keyword evidence="5 6" id="KW-0472">Membrane</keyword>
<keyword evidence="8" id="KW-1185">Reference proteome</keyword>
<dbReference type="GO" id="GO:0007605">
    <property type="term" value="P:sensory perception of sound"/>
    <property type="evidence" value="ECO:0007669"/>
    <property type="project" value="UniProtKB-ARBA"/>
</dbReference>
<name>A0AAV7IS11_COTGL</name>
<keyword evidence="3 6" id="KW-0812">Transmembrane</keyword>
<evidence type="ECO:0000256" key="4">
    <source>
        <dbReference type="ARBA" id="ARBA00022989"/>
    </source>
</evidence>
<dbReference type="PANTHER" id="PTHR31548">
    <property type="entry name" value="CLARIN"/>
    <property type="match status" value="1"/>
</dbReference>
<evidence type="ECO:0000256" key="6">
    <source>
        <dbReference type="SAM" id="Phobius"/>
    </source>
</evidence>
<accession>A0AAV7IS11</accession>
<evidence type="ECO:0000256" key="2">
    <source>
        <dbReference type="ARBA" id="ARBA00005787"/>
    </source>
</evidence>
<evidence type="ECO:0000256" key="5">
    <source>
        <dbReference type="ARBA" id="ARBA00023136"/>
    </source>
</evidence>
<keyword evidence="4 6" id="KW-1133">Transmembrane helix</keyword>
<dbReference type="Gene3D" id="1.20.140.150">
    <property type="match status" value="1"/>
</dbReference>
<feature type="transmembrane region" description="Helical" evidence="6">
    <location>
        <begin position="173"/>
        <end position="197"/>
    </location>
</feature>
<comment type="caution">
    <text evidence="7">The sequence shown here is derived from an EMBL/GenBank/DDBJ whole genome shotgun (WGS) entry which is preliminary data.</text>
</comment>
<comment type="similarity">
    <text evidence="2">Belongs to the clarin family.</text>
</comment>
<dbReference type="Proteomes" id="UP000826195">
    <property type="component" value="Unassembled WGS sequence"/>
</dbReference>
<feature type="transmembrane region" description="Helical" evidence="6">
    <location>
        <begin position="343"/>
        <end position="364"/>
    </location>
</feature>
<gene>
    <name evidence="7" type="ORF">KQX54_011220</name>
</gene>
<evidence type="ECO:0000313" key="7">
    <source>
        <dbReference type="EMBL" id="KAH0554542.1"/>
    </source>
</evidence>
<evidence type="ECO:0000313" key="8">
    <source>
        <dbReference type="Proteomes" id="UP000826195"/>
    </source>
</evidence>
<feature type="transmembrane region" description="Helical" evidence="6">
    <location>
        <begin position="292"/>
        <end position="316"/>
    </location>
</feature>
<dbReference type="GO" id="GO:0016020">
    <property type="term" value="C:membrane"/>
    <property type="evidence" value="ECO:0007669"/>
    <property type="project" value="UniProtKB-SubCell"/>
</dbReference>